<dbReference type="Proteomes" id="UP000019335">
    <property type="component" value="Chromosome 1"/>
</dbReference>
<comment type="caution">
    <text evidence="2">The sequence shown here is derived from an EMBL/GenBank/DDBJ whole genome shotgun (WGS) entry which is preliminary data.</text>
</comment>
<feature type="region of interest" description="Disordered" evidence="1">
    <location>
        <begin position="226"/>
        <end position="249"/>
    </location>
</feature>
<dbReference type="InterPro" id="IPR009602">
    <property type="entry name" value="CBAR/FAM92"/>
</dbReference>
<evidence type="ECO:0000313" key="2">
    <source>
        <dbReference type="EMBL" id="EWM30475.1"/>
    </source>
</evidence>
<reference evidence="2 3" key="1">
    <citation type="journal article" date="2014" name="Mol. Plant">
        <title>Chromosome Scale Genome Assembly and Transcriptome Profiling of Nannochloropsis gaditana in Nitrogen Depletion.</title>
        <authorList>
            <person name="Corteggiani Carpinelli E."/>
            <person name="Telatin A."/>
            <person name="Vitulo N."/>
            <person name="Forcato C."/>
            <person name="D'Angelo M."/>
            <person name="Schiavon R."/>
            <person name="Vezzi A."/>
            <person name="Giacometti G.M."/>
            <person name="Morosinotto T."/>
            <person name="Valle G."/>
        </authorList>
    </citation>
    <scope>NUCLEOTIDE SEQUENCE [LARGE SCALE GENOMIC DNA]</scope>
    <source>
        <strain evidence="2 3">B-31</strain>
    </source>
</reference>
<evidence type="ECO:0000256" key="1">
    <source>
        <dbReference type="SAM" id="MobiDB-lite"/>
    </source>
</evidence>
<evidence type="ECO:0000313" key="3">
    <source>
        <dbReference type="Proteomes" id="UP000019335"/>
    </source>
</evidence>
<accession>W7TTF8</accession>
<keyword evidence="3" id="KW-1185">Reference proteome</keyword>
<dbReference type="GO" id="GO:0036064">
    <property type="term" value="C:ciliary basal body"/>
    <property type="evidence" value="ECO:0007669"/>
    <property type="project" value="TreeGrafter"/>
</dbReference>
<dbReference type="AlphaFoldDB" id="W7TTF8"/>
<dbReference type="PANTHER" id="PTHR21223:SF2">
    <property type="entry name" value="CBY1-INTERACTING BAR DOMAIN-CONTAINING PROTEIN HOMOLOG"/>
    <property type="match status" value="1"/>
</dbReference>
<organism evidence="2 3">
    <name type="scientific">Nannochloropsis gaditana</name>
    <dbReference type="NCBI Taxonomy" id="72520"/>
    <lineage>
        <taxon>Eukaryota</taxon>
        <taxon>Sar</taxon>
        <taxon>Stramenopiles</taxon>
        <taxon>Ochrophyta</taxon>
        <taxon>Eustigmatophyceae</taxon>
        <taxon>Eustigmatales</taxon>
        <taxon>Monodopsidaceae</taxon>
        <taxon>Nannochloropsis</taxon>
    </lineage>
</organism>
<dbReference type="PANTHER" id="PTHR21223">
    <property type="entry name" value="CBY1-INTERACTING BAR DOMAIN-CONTAINING PROTEIN HOMOLOG"/>
    <property type="match status" value="1"/>
</dbReference>
<sequence>MDEKGRVLQGRLDFCERNVTTLRQGVRALLRNHDEGCNVTMDLSQKVRDTAAQEQFIDLQEDLIAIAECTKRLAEERRTIMCERAEERVISTFDLILSRVLHPTRLLLKDRERALRKFRAMERKITFSGEQTLLSMLNLEDDADTKQQKLANYSECAKHTDEVVDSNFRCFEKSRVLEMKAMLEETLRAEMLYHCRALEILEPLCVSMRRLDPDEAMASMTQELDELNTAEDENNGQSKRAHMRGRNRC</sequence>
<dbReference type="Pfam" id="PF06730">
    <property type="entry name" value="FAM92"/>
    <property type="match status" value="1"/>
</dbReference>
<protein>
    <submittedName>
        <fullName evidence="2">FAM92 protein</fullName>
    </submittedName>
</protein>
<dbReference type="GO" id="GO:0060271">
    <property type="term" value="P:cilium assembly"/>
    <property type="evidence" value="ECO:0007669"/>
    <property type="project" value="TreeGrafter"/>
</dbReference>
<dbReference type="Gene3D" id="1.20.1270.60">
    <property type="entry name" value="Arfaptin homology (AH) domain/BAR domain"/>
    <property type="match status" value="1"/>
</dbReference>
<dbReference type="InterPro" id="IPR027267">
    <property type="entry name" value="AH/BAR_dom_sf"/>
</dbReference>
<proteinExistence type="predicted"/>
<gene>
    <name evidence="2" type="ORF">Naga_100013g55</name>
</gene>
<dbReference type="OrthoDB" id="198393at2759"/>
<name>W7TTF8_9STRA</name>
<dbReference type="GO" id="GO:0035869">
    <property type="term" value="C:ciliary transition zone"/>
    <property type="evidence" value="ECO:0007669"/>
    <property type="project" value="TreeGrafter"/>
</dbReference>
<dbReference type="EMBL" id="AZIL01000033">
    <property type="protein sequence ID" value="EWM30475.1"/>
    <property type="molecule type" value="Genomic_DNA"/>
</dbReference>
<feature type="compositionally biased region" description="Basic residues" evidence="1">
    <location>
        <begin position="239"/>
        <end position="249"/>
    </location>
</feature>